<name>A0A9X9MHX7_BLUGR</name>
<protein>
    <submittedName>
        <fullName evidence="1">Bgt-51922</fullName>
    </submittedName>
</protein>
<organism evidence="1 2">
    <name type="scientific">Blumeria graminis f. sp. tritici</name>
    <dbReference type="NCBI Taxonomy" id="62690"/>
    <lineage>
        <taxon>Eukaryota</taxon>
        <taxon>Fungi</taxon>
        <taxon>Dikarya</taxon>
        <taxon>Ascomycota</taxon>
        <taxon>Pezizomycotina</taxon>
        <taxon>Leotiomycetes</taxon>
        <taxon>Erysiphales</taxon>
        <taxon>Erysiphaceae</taxon>
        <taxon>Blumeria</taxon>
    </lineage>
</organism>
<evidence type="ECO:0000313" key="1">
    <source>
        <dbReference type="EMBL" id="VDB88797.1"/>
    </source>
</evidence>
<proteinExistence type="predicted"/>
<evidence type="ECO:0000313" key="2">
    <source>
        <dbReference type="Proteomes" id="UP000324639"/>
    </source>
</evidence>
<dbReference type="EMBL" id="LR026990">
    <property type="protein sequence ID" value="VDB88797.1"/>
    <property type="molecule type" value="Genomic_DNA"/>
</dbReference>
<keyword evidence="2" id="KW-1185">Reference proteome</keyword>
<reference evidence="1 2" key="1">
    <citation type="submission" date="2018-08" db="EMBL/GenBank/DDBJ databases">
        <authorList>
            <person name="Muller C M."/>
        </authorList>
    </citation>
    <scope>NUCLEOTIDE SEQUENCE [LARGE SCALE GENOMIC DNA]</scope>
</reference>
<gene>
    <name evidence="1" type="ORF">BGT96224V316_LOCUS4648</name>
</gene>
<sequence>MNCIIAVLLLTARDSMITDRLIIMSSFDPDFYGIYDPPYRNRFPPPARGSDIFMSDSTITSDGTYNVYYCSPTLEKDRIINIITHGLNPISYDDINYFGQDENSINSCKASITAEFEKYPQNKIFFIDSILDMKSCTLSNIVYLAHIGWLSILDHHNFNLKVSSNPIYRVKLHKDLKIVDMLSSNEIFMVYEHHKQYILAWSLGHLRVFFIGMNVREWILDSRIGNENINVKSVCYVLGEYNLQILPTRQHSGHSSLSKHRASPLSSRLAGFFGNSKNAIQRIKAKLSPYKLPTRTLGRNQDAVFCINPILLLG</sequence>
<dbReference type="Proteomes" id="UP000324639">
    <property type="component" value="Chromosome Bgt_-07"/>
</dbReference>
<accession>A0A9X9MHX7</accession>
<dbReference type="AlphaFoldDB" id="A0A9X9MHX7"/>